<keyword evidence="5" id="KW-1133">Transmembrane helix</keyword>
<evidence type="ECO:0000256" key="4">
    <source>
        <dbReference type="PROSITE-ProRule" id="PRU00473"/>
    </source>
</evidence>
<sequence>MAELSVQPKKKGIPCLGWLFIGIVILVIALLLMRSCNHTSDSTINTADTNVAVGTTSPVTPANDTALAGRTPGADDWDDIEKNAPNISYEEITDKDISVRGNDNYGIYDLGNNILFDLNSNKLRTGAAQKLTQIAASISKRFKGGEVRIYGFADSTGSAAYNKQLAEERAAAVRNWLATKGGIDSSRISLHPIGEARPVATNSTPQGREQNRRVEIIAKKP</sequence>
<feature type="domain" description="OmpA-like" evidence="6">
    <location>
        <begin position="103"/>
        <end position="221"/>
    </location>
</feature>
<dbReference type="InterPro" id="IPR036737">
    <property type="entry name" value="OmpA-like_sf"/>
</dbReference>
<accession>A0A4V5UWI2</accession>
<organism evidence="7 8">
    <name type="scientific">Ilyomonas limi</name>
    <dbReference type="NCBI Taxonomy" id="2575867"/>
    <lineage>
        <taxon>Bacteria</taxon>
        <taxon>Pseudomonadati</taxon>
        <taxon>Bacteroidota</taxon>
        <taxon>Chitinophagia</taxon>
        <taxon>Chitinophagales</taxon>
        <taxon>Chitinophagaceae</taxon>
        <taxon>Ilyomonas</taxon>
    </lineage>
</organism>
<feature type="transmembrane region" description="Helical" evidence="5">
    <location>
        <begin position="12"/>
        <end position="33"/>
    </location>
</feature>
<dbReference type="PROSITE" id="PS51123">
    <property type="entry name" value="OMPA_2"/>
    <property type="match status" value="1"/>
</dbReference>
<evidence type="ECO:0000313" key="8">
    <source>
        <dbReference type="Proteomes" id="UP000305848"/>
    </source>
</evidence>
<dbReference type="PRINTS" id="PR01021">
    <property type="entry name" value="OMPADOMAIN"/>
</dbReference>
<evidence type="ECO:0000256" key="1">
    <source>
        <dbReference type="ARBA" id="ARBA00004442"/>
    </source>
</evidence>
<dbReference type="Pfam" id="PF00691">
    <property type="entry name" value="OmpA"/>
    <property type="match status" value="1"/>
</dbReference>
<comment type="caution">
    <text evidence="7">The sequence shown here is derived from an EMBL/GenBank/DDBJ whole genome shotgun (WGS) entry which is preliminary data.</text>
</comment>
<dbReference type="Proteomes" id="UP000305848">
    <property type="component" value="Unassembled WGS sequence"/>
</dbReference>
<protein>
    <submittedName>
        <fullName evidence="7">OmpA family protein</fullName>
    </submittedName>
</protein>
<dbReference type="GO" id="GO:0009279">
    <property type="term" value="C:cell outer membrane"/>
    <property type="evidence" value="ECO:0007669"/>
    <property type="project" value="UniProtKB-SubCell"/>
</dbReference>
<keyword evidence="3" id="KW-0998">Cell outer membrane</keyword>
<dbReference type="AlphaFoldDB" id="A0A4V5UWI2"/>
<dbReference type="RefSeq" id="WP_137261642.1">
    <property type="nucleotide sequence ID" value="NZ_SZQL01000006.1"/>
</dbReference>
<keyword evidence="5" id="KW-0812">Transmembrane</keyword>
<evidence type="ECO:0000256" key="5">
    <source>
        <dbReference type="SAM" id="Phobius"/>
    </source>
</evidence>
<name>A0A4V5UWI2_9BACT</name>
<keyword evidence="2 4" id="KW-0472">Membrane</keyword>
<evidence type="ECO:0000259" key="6">
    <source>
        <dbReference type="PROSITE" id="PS51123"/>
    </source>
</evidence>
<gene>
    <name evidence="7" type="ORF">FC093_10045</name>
</gene>
<evidence type="ECO:0000256" key="2">
    <source>
        <dbReference type="ARBA" id="ARBA00023136"/>
    </source>
</evidence>
<dbReference type="EMBL" id="SZQL01000006">
    <property type="protein sequence ID" value="TKK69023.1"/>
    <property type="molecule type" value="Genomic_DNA"/>
</dbReference>
<dbReference type="InterPro" id="IPR006664">
    <property type="entry name" value="OMP_bac"/>
</dbReference>
<dbReference type="OrthoDB" id="853367at2"/>
<reference evidence="7 8" key="1">
    <citation type="submission" date="2019-05" db="EMBL/GenBank/DDBJ databases">
        <title>Panacibacter sp. strain 17mud1-8 Genome sequencing and assembly.</title>
        <authorList>
            <person name="Chhetri G."/>
        </authorList>
    </citation>
    <scope>NUCLEOTIDE SEQUENCE [LARGE SCALE GENOMIC DNA]</scope>
    <source>
        <strain evidence="7 8">17mud1-8</strain>
    </source>
</reference>
<comment type="subcellular location">
    <subcellularLocation>
        <location evidence="1">Cell outer membrane</location>
    </subcellularLocation>
</comment>
<dbReference type="PANTHER" id="PTHR30329:SF21">
    <property type="entry name" value="LIPOPROTEIN YIAD-RELATED"/>
    <property type="match status" value="1"/>
</dbReference>
<dbReference type="InterPro" id="IPR050330">
    <property type="entry name" value="Bact_OuterMem_StrucFunc"/>
</dbReference>
<dbReference type="PANTHER" id="PTHR30329">
    <property type="entry name" value="STATOR ELEMENT OF FLAGELLAR MOTOR COMPLEX"/>
    <property type="match status" value="1"/>
</dbReference>
<dbReference type="SUPFAM" id="SSF103088">
    <property type="entry name" value="OmpA-like"/>
    <property type="match status" value="1"/>
</dbReference>
<dbReference type="InterPro" id="IPR006665">
    <property type="entry name" value="OmpA-like"/>
</dbReference>
<evidence type="ECO:0000313" key="7">
    <source>
        <dbReference type="EMBL" id="TKK69023.1"/>
    </source>
</evidence>
<keyword evidence="8" id="KW-1185">Reference proteome</keyword>
<dbReference type="CDD" id="cd07185">
    <property type="entry name" value="OmpA_C-like"/>
    <property type="match status" value="1"/>
</dbReference>
<dbReference type="Gene3D" id="3.30.1330.60">
    <property type="entry name" value="OmpA-like domain"/>
    <property type="match status" value="1"/>
</dbReference>
<evidence type="ECO:0000256" key="3">
    <source>
        <dbReference type="ARBA" id="ARBA00023237"/>
    </source>
</evidence>
<proteinExistence type="predicted"/>